<keyword evidence="12" id="KW-0902">Two-component regulatory system</keyword>
<evidence type="ECO:0000313" key="17">
    <source>
        <dbReference type="Proteomes" id="UP000824262"/>
    </source>
</evidence>
<dbReference type="EC" id="2.7.13.3" evidence="3"/>
<dbReference type="SUPFAM" id="SSF47384">
    <property type="entry name" value="Homodimeric domain of signal transducing histidine kinase"/>
    <property type="match status" value="1"/>
</dbReference>
<dbReference type="Proteomes" id="UP000824262">
    <property type="component" value="Unassembled WGS sequence"/>
</dbReference>
<dbReference type="InterPro" id="IPR036097">
    <property type="entry name" value="HisK_dim/P_sf"/>
</dbReference>
<evidence type="ECO:0000256" key="6">
    <source>
        <dbReference type="ARBA" id="ARBA00022679"/>
    </source>
</evidence>
<evidence type="ECO:0000256" key="4">
    <source>
        <dbReference type="ARBA" id="ARBA00022475"/>
    </source>
</evidence>
<evidence type="ECO:0000256" key="10">
    <source>
        <dbReference type="ARBA" id="ARBA00022840"/>
    </source>
</evidence>
<keyword evidence="8" id="KW-0547">Nucleotide-binding</keyword>
<dbReference type="Gene3D" id="3.30.565.10">
    <property type="entry name" value="Histidine kinase-like ATPase, C-terminal domain"/>
    <property type="match status" value="1"/>
</dbReference>
<evidence type="ECO:0000256" key="3">
    <source>
        <dbReference type="ARBA" id="ARBA00012438"/>
    </source>
</evidence>
<feature type="transmembrane region" description="Helical" evidence="14">
    <location>
        <begin position="240"/>
        <end position="260"/>
    </location>
</feature>
<dbReference type="EMBL" id="DVGA01000114">
    <property type="protein sequence ID" value="HIQ79545.1"/>
    <property type="molecule type" value="Genomic_DNA"/>
</dbReference>
<keyword evidence="13 14" id="KW-0472">Membrane</keyword>
<feature type="transmembrane region" description="Helical" evidence="14">
    <location>
        <begin position="167"/>
        <end position="187"/>
    </location>
</feature>
<evidence type="ECO:0000256" key="11">
    <source>
        <dbReference type="ARBA" id="ARBA00022989"/>
    </source>
</evidence>
<evidence type="ECO:0000256" key="8">
    <source>
        <dbReference type="ARBA" id="ARBA00022741"/>
    </source>
</evidence>
<dbReference type="PANTHER" id="PTHR45528:SF1">
    <property type="entry name" value="SENSOR HISTIDINE KINASE CPXA"/>
    <property type="match status" value="1"/>
</dbReference>
<dbReference type="CDD" id="cd00082">
    <property type="entry name" value="HisKA"/>
    <property type="match status" value="1"/>
</dbReference>
<dbReference type="InterPro" id="IPR003594">
    <property type="entry name" value="HATPase_dom"/>
</dbReference>
<protein>
    <recommendedName>
        <fullName evidence="3">histidine kinase</fullName>
        <ecNumber evidence="3">2.7.13.3</ecNumber>
    </recommendedName>
</protein>
<dbReference type="SMART" id="SM00387">
    <property type="entry name" value="HATPase_c"/>
    <property type="match status" value="1"/>
</dbReference>
<dbReference type="InterPro" id="IPR036890">
    <property type="entry name" value="HATPase_C_sf"/>
</dbReference>
<name>A0A9D0ZFF3_9FIRM</name>
<comment type="subcellular location">
    <subcellularLocation>
        <location evidence="2">Cell membrane</location>
        <topology evidence="2">Multi-pass membrane protein</topology>
    </subcellularLocation>
</comment>
<dbReference type="Gene3D" id="1.10.287.130">
    <property type="match status" value="1"/>
</dbReference>
<dbReference type="InterPro" id="IPR050398">
    <property type="entry name" value="HssS/ArlS-like"/>
</dbReference>
<dbReference type="Pfam" id="PF02518">
    <property type="entry name" value="HATPase_c"/>
    <property type="match status" value="1"/>
</dbReference>
<evidence type="ECO:0000256" key="2">
    <source>
        <dbReference type="ARBA" id="ARBA00004651"/>
    </source>
</evidence>
<evidence type="ECO:0000256" key="7">
    <source>
        <dbReference type="ARBA" id="ARBA00022692"/>
    </source>
</evidence>
<dbReference type="PANTHER" id="PTHR45528">
    <property type="entry name" value="SENSOR HISTIDINE KINASE CPXA"/>
    <property type="match status" value="1"/>
</dbReference>
<evidence type="ECO:0000256" key="12">
    <source>
        <dbReference type="ARBA" id="ARBA00023012"/>
    </source>
</evidence>
<organism evidence="16 17">
    <name type="scientific">Candidatus Scatomorpha intestinavium</name>
    <dbReference type="NCBI Taxonomy" id="2840922"/>
    <lineage>
        <taxon>Bacteria</taxon>
        <taxon>Bacillati</taxon>
        <taxon>Bacillota</taxon>
        <taxon>Clostridia</taxon>
        <taxon>Eubacteriales</taxon>
        <taxon>Candidatus Scatomorpha</taxon>
    </lineage>
</organism>
<comment type="caution">
    <text evidence="16">The sequence shown here is derived from an EMBL/GenBank/DDBJ whole genome shotgun (WGS) entry which is preliminary data.</text>
</comment>
<dbReference type="Pfam" id="PF00512">
    <property type="entry name" value="HisKA"/>
    <property type="match status" value="1"/>
</dbReference>
<evidence type="ECO:0000313" key="16">
    <source>
        <dbReference type="EMBL" id="HIQ79545.1"/>
    </source>
</evidence>
<comment type="catalytic activity">
    <reaction evidence="1">
        <text>ATP + protein L-histidine = ADP + protein N-phospho-L-histidine.</text>
        <dbReference type="EC" id="2.7.13.3"/>
    </reaction>
</comment>
<feature type="transmembrane region" description="Helical" evidence="14">
    <location>
        <begin position="87"/>
        <end position="108"/>
    </location>
</feature>
<sequence length="565" mass="63100">MENKGKAKLTHSLWAKMLAFVLLCIFLAVLAAGVFEALMQYSELSVYSSADEFARSLEYMYGYDVLNAQQREFAGDLMRLIYNLSGWWLAAVLVGAAGSIACLVFLFMAAGRRRGQEGVRLNLLDKIPLDLYAAGCFALAFVWLLLFVDMTESMEFFFAFSPEGLTFLAFAMLVFYLAGIVALAPFLSFATRVKAGGGIWWRNTVIYMALRLCLHVLRWCWDKIKAFCRGVWYMTTKIPIVWRTALIVLVVLVTNFCLAISIRYSGFALFCWLVLLALIFLLACFGAWQMRSLKAAGEKLAAGEFEYKIDTKHMYWEFKHHAENLNSIGDGMAAAVEQRMKSERLKTELITNVSHDIKTPLTSIINYVDLLERPHSDEEGREYLEVLERQSKRLKKLTEDLVEASKASTGNISVTLAPTSTIEIINQSLAEYGQRMEAGKLSVIVNAPDTAPMVRADGRLLWRVIDNLFSNVVKYAMPETRVYVDVSTAGDNAVIAVKNISRAALNISADELMERFVRGDTSRSTEGSGLGLSIAKSLTELQHGSFTVSTDGDLFKAEISLPLAK</sequence>
<evidence type="ECO:0000256" key="5">
    <source>
        <dbReference type="ARBA" id="ARBA00022553"/>
    </source>
</evidence>
<gene>
    <name evidence="16" type="ORF">IAB77_09860</name>
</gene>
<dbReference type="AlphaFoldDB" id="A0A9D0ZFF3"/>
<keyword evidence="10" id="KW-0067">ATP-binding</keyword>
<dbReference type="InterPro" id="IPR005467">
    <property type="entry name" value="His_kinase_dom"/>
</dbReference>
<reference evidence="16" key="1">
    <citation type="submission" date="2020-10" db="EMBL/GenBank/DDBJ databases">
        <authorList>
            <person name="Gilroy R."/>
        </authorList>
    </citation>
    <scope>NUCLEOTIDE SEQUENCE</scope>
    <source>
        <strain evidence="16">ChiBcolR7-354</strain>
    </source>
</reference>
<dbReference type="InterPro" id="IPR003661">
    <property type="entry name" value="HisK_dim/P_dom"/>
</dbReference>
<dbReference type="GO" id="GO:0000155">
    <property type="term" value="F:phosphorelay sensor kinase activity"/>
    <property type="evidence" value="ECO:0007669"/>
    <property type="project" value="InterPro"/>
</dbReference>
<reference evidence="16" key="2">
    <citation type="journal article" date="2021" name="PeerJ">
        <title>Extensive microbial diversity within the chicken gut microbiome revealed by metagenomics and culture.</title>
        <authorList>
            <person name="Gilroy R."/>
            <person name="Ravi A."/>
            <person name="Getino M."/>
            <person name="Pursley I."/>
            <person name="Horton D.L."/>
            <person name="Alikhan N.F."/>
            <person name="Baker D."/>
            <person name="Gharbi K."/>
            <person name="Hall N."/>
            <person name="Watson M."/>
            <person name="Adriaenssens E.M."/>
            <person name="Foster-Nyarko E."/>
            <person name="Jarju S."/>
            <person name="Secka A."/>
            <person name="Antonio M."/>
            <person name="Oren A."/>
            <person name="Chaudhuri R.R."/>
            <person name="La Ragione R."/>
            <person name="Hildebrand F."/>
            <person name="Pallen M.J."/>
        </authorList>
    </citation>
    <scope>NUCLEOTIDE SEQUENCE</scope>
    <source>
        <strain evidence="16">ChiBcolR7-354</strain>
    </source>
</reference>
<keyword evidence="9 16" id="KW-0418">Kinase</keyword>
<evidence type="ECO:0000259" key="15">
    <source>
        <dbReference type="PROSITE" id="PS50109"/>
    </source>
</evidence>
<evidence type="ECO:0000256" key="1">
    <source>
        <dbReference type="ARBA" id="ARBA00000085"/>
    </source>
</evidence>
<feature type="domain" description="Histidine kinase" evidence="15">
    <location>
        <begin position="352"/>
        <end position="565"/>
    </location>
</feature>
<feature type="transmembrane region" description="Helical" evidence="14">
    <location>
        <begin position="267"/>
        <end position="288"/>
    </location>
</feature>
<keyword evidence="5" id="KW-0597">Phosphoprotein</keyword>
<keyword evidence="7 14" id="KW-0812">Transmembrane</keyword>
<evidence type="ECO:0000256" key="13">
    <source>
        <dbReference type="ARBA" id="ARBA00023136"/>
    </source>
</evidence>
<proteinExistence type="predicted"/>
<feature type="transmembrane region" description="Helical" evidence="14">
    <location>
        <begin position="199"/>
        <end position="217"/>
    </location>
</feature>
<dbReference type="GO" id="GO:0005886">
    <property type="term" value="C:plasma membrane"/>
    <property type="evidence" value="ECO:0007669"/>
    <property type="project" value="UniProtKB-SubCell"/>
</dbReference>
<dbReference type="GO" id="GO:0005524">
    <property type="term" value="F:ATP binding"/>
    <property type="evidence" value="ECO:0007669"/>
    <property type="project" value="UniProtKB-KW"/>
</dbReference>
<keyword evidence="6" id="KW-0808">Transferase</keyword>
<evidence type="ECO:0000256" key="9">
    <source>
        <dbReference type="ARBA" id="ARBA00022777"/>
    </source>
</evidence>
<accession>A0A9D0ZFF3</accession>
<dbReference type="SMART" id="SM00388">
    <property type="entry name" value="HisKA"/>
    <property type="match status" value="1"/>
</dbReference>
<keyword evidence="4" id="KW-1003">Cell membrane</keyword>
<dbReference type="PROSITE" id="PS50109">
    <property type="entry name" value="HIS_KIN"/>
    <property type="match status" value="1"/>
</dbReference>
<keyword evidence="11 14" id="KW-1133">Transmembrane helix</keyword>
<dbReference type="SUPFAM" id="SSF55874">
    <property type="entry name" value="ATPase domain of HSP90 chaperone/DNA topoisomerase II/histidine kinase"/>
    <property type="match status" value="1"/>
</dbReference>
<evidence type="ECO:0000256" key="14">
    <source>
        <dbReference type="SAM" id="Phobius"/>
    </source>
</evidence>
<feature type="transmembrane region" description="Helical" evidence="14">
    <location>
        <begin position="129"/>
        <end position="147"/>
    </location>
</feature>